<gene>
    <name evidence="3" type="ORF">L0C25_13945</name>
</gene>
<dbReference type="Proteomes" id="UP001164390">
    <property type="component" value="Chromosome"/>
</dbReference>
<dbReference type="Gene3D" id="3.40.50.1820">
    <property type="entry name" value="alpha/beta hydrolase"/>
    <property type="match status" value="1"/>
</dbReference>
<feature type="domain" description="Thioesterase" evidence="2">
    <location>
        <begin position="24"/>
        <end position="244"/>
    </location>
</feature>
<evidence type="ECO:0000313" key="4">
    <source>
        <dbReference type="Proteomes" id="UP001164390"/>
    </source>
</evidence>
<protein>
    <submittedName>
        <fullName evidence="3">Thioesterase domain-containing protein</fullName>
    </submittedName>
</protein>
<dbReference type="InterPro" id="IPR029058">
    <property type="entry name" value="AB_hydrolase_fold"/>
</dbReference>
<reference evidence="3" key="1">
    <citation type="submission" date="2022-01" db="EMBL/GenBank/DDBJ databases">
        <title>Nocardioidaceae gen. sp. A5X3R13.</title>
        <authorList>
            <person name="Lopez Marin M.A."/>
            <person name="Uhlik O."/>
        </authorList>
    </citation>
    <scope>NUCLEOTIDE SEQUENCE</scope>
    <source>
        <strain evidence="3">A5X3R13</strain>
    </source>
</reference>
<evidence type="ECO:0000313" key="3">
    <source>
        <dbReference type="EMBL" id="UYM03652.1"/>
    </source>
</evidence>
<name>A0AA46TE40_9ACTN</name>
<keyword evidence="4" id="KW-1185">Reference proteome</keyword>
<dbReference type="AlphaFoldDB" id="A0AA46TE40"/>
<dbReference type="InterPro" id="IPR012223">
    <property type="entry name" value="TEII"/>
</dbReference>
<sequence length="270" mass="29559">MTISDAAADRWLTCPVPRRAARARLFCLPHAGAGASAYDGWPDMLAEHTDVEVLPVRPPGRESRLAERPRLDSSELTDAIERRLDRPYALFGHSVGARLAFEVVRELRRRGRPRPVLLCVSGCPAPQLPVESPEDSSLCDDAFLERVAGIGGMPAHVLADPELRELVLPALRADFDYVDSYRYEPEPPLPVLLHAFGGDDDPEAGPGKVQAWRSQSIGPFRCTILRGDHFFVTEHRDEVIRQVAGSLEGALETSLGLASEAGSAFEAHRA</sequence>
<dbReference type="PANTHER" id="PTHR11487">
    <property type="entry name" value="THIOESTERASE"/>
    <property type="match status" value="1"/>
</dbReference>
<organism evidence="3 4">
    <name type="scientific">Solicola gregarius</name>
    <dbReference type="NCBI Taxonomy" id="2908642"/>
    <lineage>
        <taxon>Bacteria</taxon>
        <taxon>Bacillati</taxon>
        <taxon>Actinomycetota</taxon>
        <taxon>Actinomycetes</taxon>
        <taxon>Propionibacteriales</taxon>
        <taxon>Nocardioidaceae</taxon>
        <taxon>Solicola</taxon>
    </lineage>
</organism>
<dbReference type="SUPFAM" id="SSF53474">
    <property type="entry name" value="alpha/beta-Hydrolases"/>
    <property type="match status" value="1"/>
</dbReference>
<comment type="similarity">
    <text evidence="1">Belongs to the thioesterase family.</text>
</comment>
<accession>A0AA46TE40</accession>
<dbReference type="Pfam" id="PF00975">
    <property type="entry name" value="Thioesterase"/>
    <property type="match status" value="1"/>
</dbReference>
<dbReference type="KEGG" id="sgrg:L0C25_13945"/>
<proteinExistence type="inferred from homology"/>
<dbReference type="GO" id="GO:0008610">
    <property type="term" value="P:lipid biosynthetic process"/>
    <property type="evidence" value="ECO:0007669"/>
    <property type="project" value="TreeGrafter"/>
</dbReference>
<dbReference type="EMBL" id="CP094970">
    <property type="protein sequence ID" value="UYM03652.1"/>
    <property type="molecule type" value="Genomic_DNA"/>
</dbReference>
<dbReference type="PANTHER" id="PTHR11487:SF0">
    <property type="entry name" value="S-ACYL FATTY ACID SYNTHASE THIOESTERASE, MEDIUM CHAIN"/>
    <property type="match status" value="1"/>
</dbReference>
<evidence type="ECO:0000256" key="1">
    <source>
        <dbReference type="ARBA" id="ARBA00007169"/>
    </source>
</evidence>
<dbReference type="InterPro" id="IPR001031">
    <property type="entry name" value="Thioesterase"/>
</dbReference>
<dbReference type="RefSeq" id="WP_271632276.1">
    <property type="nucleotide sequence ID" value="NZ_CP094970.1"/>
</dbReference>
<evidence type="ECO:0000259" key="2">
    <source>
        <dbReference type="Pfam" id="PF00975"/>
    </source>
</evidence>